<sequence length="565" mass="63952">MFRAIFLLCLAGIPFSRCKQLHEYMTLNEVMSIFHKPHHLVPEYEVVPVLHRMSKDEEMKEDINELKIKVFNDDVNLYLNPTEGILANKNTPVWTVSSNPEAPEGLQYKQIPKAMDSVGVILQDVRTLSSVLLTPTPDGQIHLNGVLNNTYVIKSLPRRILDRVLYGGRKLFEPLYKKNVTNNDDFAYTYHHVVYKMPSSDQKDFKITDPEGQEVKRNVPDIIYPEFLVVADYSIYQYLVSFWNGVDLRYRLLTTPKIRLNIAGIIISVDKDATPYLENNRFEVSYVDADRALRSMGDYFYRESRFPTDFYDIAIAMTNLDLCNMITDDYCEPSTLGYAYVAGACDRNATKQSSEAVGMIEDNGGFSGIIVTAHEVGHLIGARHDGNPKGARNCPANDGFIMTSGLMLDENGFEWSPCSIHAFYNFINQDRAKCLYNEPVMGESVTRILPGTLMSLDDQCNKVFGTAACNKDATACTRLDCEYPGIEGYCRATAPAAEGSSCGDDLICLNGKCVLVGILIKEKNNEKRKLLEKFLPKFNFQTIRKIPWTNLLKSLKNKLKRKLFV</sequence>
<keyword evidence="5" id="KW-0482">Metalloprotease</keyword>
<evidence type="ECO:0000256" key="9">
    <source>
        <dbReference type="SAM" id="SignalP"/>
    </source>
</evidence>
<dbReference type="Proteomes" id="UP000075809">
    <property type="component" value="Unassembled WGS sequence"/>
</dbReference>
<protein>
    <submittedName>
        <fullName evidence="11">A disintegrin and metalloproteinase with thrombospondin motifs 1</fullName>
    </submittedName>
</protein>
<evidence type="ECO:0000313" key="12">
    <source>
        <dbReference type="Proteomes" id="UP000075809"/>
    </source>
</evidence>
<keyword evidence="11" id="KW-0401">Integrin</keyword>
<evidence type="ECO:0000256" key="3">
    <source>
        <dbReference type="ARBA" id="ARBA00022801"/>
    </source>
</evidence>
<evidence type="ECO:0000259" key="10">
    <source>
        <dbReference type="PROSITE" id="PS50215"/>
    </source>
</evidence>
<dbReference type="GO" id="GO:0046872">
    <property type="term" value="F:metal ion binding"/>
    <property type="evidence" value="ECO:0007669"/>
    <property type="project" value="UniProtKB-KW"/>
</dbReference>
<keyword evidence="1" id="KW-0645">Protease</keyword>
<keyword evidence="2 8" id="KW-0479">Metal-binding</keyword>
<dbReference type="EMBL" id="KQ982169">
    <property type="protein sequence ID" value="KYQ59480.1"/>
    <property type="molecule type" value="Genomic_DNA"/>
</dbReference>
<name>A0A151XGZ3_9HYME</name>
<dbReference type="InterPro" id="IPR001590">
    <property type="entry name" value="Peptidase_M12B"/>
</dbReference>
<evidence type="ECO:0000256" key="6">
    <source>
        <dbReference type="ARBA" id="ARBA00023157"/>
    </source>
</evidence>
<comment type="caution">
    <text evidence="8">Lacks conserved residue(s) required for the propagation of feature annotation.</text>
</comment>
<reference evidence="11 12" key="1">
    <citation type="submission" date="2015-09" db="EMBL/GenBank/DDBJ databases">
        <title>Trachymyrmex zeteki WGS genome.</title>
        <authorList>
            <person name="Nygaard S."/>
            <person name="Hu H."/>
            <person name="Boomsma J."/>
            <person name="Zhang G."/>
        </authorList>
    </citation>
    <scope>NUCLEOTIDE SEQUENCE [LARGE SCALE GENOMIC DNA]</scope>
    <source>
        <strain evidence="11">Tzet28-1</strain>
        <tissue evidence="11">Whole body</tissue>
    </source>
</reference>
<dbReference type="Gene3D" id="3.40.1620.60">
    <property type="match status" value="1"/>
</dbReference>
<organism evidence="11 12">
    <name type="scientific">Mycetomoellerius zeteki</name>
    <dbReference type="NCBI Taxonomy" id="64791"/>
    <lineage>
        <taxon>Eukaryota</taxon>
        <taxon>Metazoa</taxon>
        <taxon>Ecdysozoa</taxon>
        <taxon>Arthropoda</taxon>
        <taxon>Hexapoda</taxon>
        <taxon>Insecta</taxon>
        <taxon>Pterygota</taxon>
        <taxon>Neoptera</taxon>
        <taxon>Endopterygota</taxon>
        <taxon>Hymenoptera</taxon>
        <taxon>Apocrita</taxon>
        <taxon>Aculeata</taxon>
        <taxon>Formicoidea</taxon>
        <taxon>Formicidae</taxon>
        <taxon>Myrmicinae</taxon>
        <taxon>Mycetomoellerius</taxon>
    </lineage>
</organism>
<dbReference type="Pfam" id="PF17771">
    <property type="entry name" value="ADAMTS_CR_2"/>
    <property type="match status" value="1"/>
</dbReference>
<keyword evidence="9" id="KW-0732">Signal</keyword>
<dbReference type="STRING" id="64791.A0A151XGZ3"/>
<dbReference type="GO" id="GO:0004222">
    <property type="term" value="F:metalloendopeptidase activity"/>
    <property type="evidence" value="ECO:0007669"/>
    <property type="project" value="InterPro"/>
</dbReference>
<feature type="signal peptide" evidence="9">
    <location>
        <begin position="1"/>
        <end position="18"/>
    </location>
</feature>
<gene>
    <name evidence="11" type="ORF">ALC60_01465</name>
</gene>
<dbReference type="InterPro" id="IPR041645">
    <property type="entry name" value="ADAMTS_CR_2"/>
</dbReference>
<dbReference type="InterPro" id="IPR006586">
    <property type="entry name" value="ADAM_Cys-rich"/>
</dbReference>
<feature type="binding site" evidence="8">
    <location>
        <position position="378"/>
    </location>
    <ligand>
        <name>Zn(2+)</name>
        <dbReference type="ChEBI" id="CHEBI:29105"/>
        <note>catalytic</note>
    </ligand>
</feature>
<keyword evidence="6" id="KW-1015">Disulfide bond</keyword>
<dbReference type="GO" id="GO:0006509">
    <property type="term" value="P:membrane protein ectodomain proteolysis"/>
    <property type="evidence" value="ECO:0007669"/>
    <property type="project" value="TreeGrafter"/>
</dbReference>
<evidence type="ECO:0000256" key="4">
    <source>
        <dbReference type="ARBA" id="ARBA00022833"/>
    </source>
</evidence>
<feature type="chain" id="PRO_5007591914" evidence="9">
    <location>
        <begin position="19"/>
        <end position="565"/>
    </location>
</feature>
<accession>A0A151XGZ3</accession>
<evidence type="ECO:0000256" key="1">
    <source>
        <dbReference type="ARBA" id="ARBA00022670"/>
    </source>
</evidence>
<keyword evidence="4 8" id="KW-0862">Zinc</keyword>
<dbReference type="InterPro" id="IPR024079">
    <property type="entry name" value="MetalloPept_cat_dom_sf"/>
</dbReference>
<dbReference type="SMART" id="SM00608">
    <property type="entry name" value="ACR"/>
    <property type="match status" value="1"/>
</dbReference>
<evidence type="ECO:0000256" key="5">
    <source>
        <dbReference type="ARBA" id="ARBA00023049"/>
    </source>
</evidence>
<keyword evidence="12" id="KW-1185">Reference proteome</keyword>
<dbReference type="PROSITE" id="PS50215">
    <property type="entry name" value="ADAM_MEPRO"/>
    <property type="match status" value="1"/>
</dbReference>
<evidence type="ECO:0000256" key="2">
    <source>
        <dbReference type="ARBA" id="ARBA00022723"/>
    </source>
</evidence>
<proteinExistence type="predicted"/>
<evidence type="ECO:0000256" key="7">
    <source>
        <dbReference type="ARBA" id="ARBA00023180"/>
    </source>
</evidence>
<evidence type="ECO:0000256" key="8">
    <source>
        <dbReference type="PROSITE-ProRule" id="PRU00276"/>
    </source>
</evidence>
<dbReference type="PANTHER" id="PTHR11905:SF249">
    <property type="entry name" value="SOL NARAE, ISOFORM C"/>
    <property type="match status" value="1"/>
</dbReference>
<dbReference type="AlphaFoldDB" id="A0A151XGZ3"/>
<dbReference type="SUPFAM" id="SSF55486">
    <property type="entry name" value="Metalloproteases ('zincins'), catalytic domain"/>
    <property type="match status" value="1"/>
</dbReference>
<feature type="active site" evidence="8">
    <location>
        <position position="375"/>
    </location>
</feature>
<feature type="binding site" evidence="8">
    <location>
        <position position="374"/>
    </location>
    <ligand>
        <name>Zn(2+)</name>
        <dbReference type="ChEBI" id="CHEBI:29105"/>
        <note>catalytic</note>
    </ligand>
</feature>
<feature type="binding site" evidence="8">
    <location>
        <position position="384"/>
    </location>
    <ligand>
        <name>Zn(2+)</name>
        <dbReference type="ChEBI" id="CHEBI:29105"/>
        <note>catalytic</note>
    </ligand>
</feature>
<dbReference type="PANTHER" id="PTHR11905">
    <property type="entry name" value="ADAM A DISINTEGRIN AND METALLOPROTEASE DOMAIN"/>
    <property type="match status" value="1"/>
</dbReference>
<feature type="domain" description="Peptidase M12B" evidence="10">
    <location>
        <begin position="223"/>
        <end position="439"/>
    </location>
</feature>
<dbReference type="Gene3D" id="3.40.390.10">
    <property type="entry name" value="Collagenase (Catalytic Domain)"/>
    <property type="match status" value="1"/>
</dbReference>
<dbReference type="GO" id="GO:0007229">
    <property type="term" value="P:integrin-mediated signaling pathway"/>
    <property type="evidence" value="ECO:0007669"/>
    <property type="project" value="UniProtKB-KW"/>
</dbReference>
<keyword evidence="7" id="KW-0325">Glycoprotein</keyword>
<keyword evidence="3" id="KW-0378">Hydrolase</keyword>
<dbReference type="Pfam" id="PF13582">
    <property type="entry name" value="Reprolysin_3"/>
    <property type="match status" value="1"/>
</dbReference>
<evidence type="ECO:0000313" key="11">
    <source>
        <dbReference type="EMBL" id="KYQ59480.1"/>
    </source>
</evidence>